<name>A0A2T0VJG3_9MICO</name>
<keyword evidence="9 10" id="KW-0414">Isoprene biosynthesis</keyword>
<dbReference type="PANTHER" id="PTHR43322:SF5">
    <property type="entry name" value="1-DEOXY-D-XYLULOSE-5-PHOSPHATE SYNTHASE, CHLOROPLASTIC"/>
    <property type="match status" value="1"/>
</dbReference>
<feature type="binding site" evidence="10">
    <location>
        <position position="175"/>
    </location>
    <ligand>
        <name>Mg(2+)</name>
        <dbReference type="ChEBI" id="CHEBI:18420"/>
    </ligand>
</feature>
<dbReference type="Pfam" id="PF02780">
    <property type="entry name" value="Transketolase_C"/>
    <property type="match status" value="1"/>
</dbReference>
<dbReference type="GO" id="GO:0019288">
    <property type="term" value="P:isopentenyl diphosphate biosynthetic process, methylerythritol 4-phosphate pathway"/>
    <property type="evidence" value="ECO:0007669"/>
    <property type="project" value="TreeGrafter"/>
</dbReference>
<dbReference type="PROSITE" id="PS00802">
    <property type="entry name" value="TRANSKETOLASE_2"/>
    <property type="match status" value="1"/>
</dbReference>
<dbReference type="InterPro" id="IPR005475">
    <property type="entry name" value="Transketolase-like_Pyr-bd"/>
</dbReference>
<dbReference type="SUPFAM" id="SSF52518">
    <property type="entry name" value="Thiamin diphosphate-binding fold (THDP-binding)"/>
    <property type="match status" value="2"/>
</dbReference>
<dbReference type="EC" id="2.2.1.7" evidence="10"/>
<dbReference type="AlphaFoldDB" id="A0A2T0VJG3"/>
<evidence type="ECO:0000256" key="2">
    <source>
        <dbReference type="ARBA" id="ARBA00011081"/>
    </source>
</evidence>
<comment type="pathway">
    <text evidence="1 10">Metabolic intermediate biosynthesis; 1-deoxy-D-xylulose 5-phosphate biosynthesis; 1-deoxy-D-xylulose 5-phosphate from D-glyceraldehyde 3-phosphate and pyruvate: step 1/1.</text>
</comment>
<evidence type="ECO:0000256" key="10">
    <source>
        <dbReference type="HAMAP-Rule" id="MF_00315"/>
    </source>
</evidence>
<comment type="subunit">
    <text evidence="3 10">Homodimer.</text>
</comment>
<evidence type="ECO:0000256" key="9">
    <source>
        <dbReference type="ARBA" id="ARBA00023229"/>
    </source>
</evidence>
<dbReference type="PANTHER" id="PTHR43322">
    <property type="entry name" value="1-D-DEOXYXYLULOSE 5-PHOSPHATE SYNTHASE-RELATED"/>
    <property type="match status" value="1"/>
</dbReference>
<accession>A0A2T0VJG3</accession>
<feature type="binding site" evidence="10">
    <location>
        <position position="145"/>
    </location>
    <ligand>
        <name>Mg(2+)</name>
        <dbReference type="ChEBI" id="CHEBI:18420"/>
    </ligand>
</feature>
<dbReference type="HAMAP" id="MF_00315">
    <property type="entry name" value="DXP_synth"/>
    <property type="match status" value="1"/>
</dbReference>
<feature type="binding site" evidence="10">
    <location>
        <position position="175"/>
    </location>
    <ligand>
        <name>thiamine diphosphate</name>
        <dbReference type="ChEBI" id="CHEBI:58937"/>
    </ligand>
</feature>
<evidence type="ECO:0000313" key="13">
    <source>
        <dbReference type="EMBL" id="PRY70329.1"/>
    </source>
</evidence>
<dbReference type="GO" id="GO:0008661">
    <property type="term" value="F:1-deoxy-D-xylulose-5-phosphate synthase activity"/>
    <property type="evidence" value="ECO:0007669"/>
    <property type="project" value="UniProtKB-UniRule"/>
</dbReference>
<dbReference type="GO" id="GO:0030976">
    <property type="term" value="F:thiamine pyrophosphate binding"/>
    <property type="evidence" value="ECO:0007669"/>
    <property type="project" value="UniProtKB-UniRule"/>
</dbReference>
<keyword evidence="5 10" id="KW-0479">Metal-binding</keyword>
<feature type="binding site" evidence="10">
    <location>
        <begin position="113"/>
        <end position="115"/>
    </location>
    <ligand>
        <name>thiamine diphosphate</name>
        <dbReference type="ChEBI" id="CHEBI:58937"/>
    </ligand>
</feature>
<comment type="function">
    <text evidence="10">Catalyzes the acyloin condensation reaction between C atoms 2 and 3 of pyruvate and glyceraldehyde 3-phosphate to yield 1-deoxy-D-xylulose-5-phosphate (DXP).</text>
</comment>
<dbReference type="UniPathway" id="UPA00064">
    <property type="reaction ID" value="UER00091"/>
</dbReference>
<sequence length="655" mass="70849">MSLLENIRGPRDLDRLSEAELARLADEIRDFLIAEVSKTGGHLGPNLGVVELTMAIHSVFDSPKDAIVFDTGHQSYVHKLLTGRQDFSMLRLRGGLAGYPQRSESPHDIVESSHASSSLSWADGISRAFEMTGQVDRHVVAVVGDGALTGGMTWEALNNISDDNSRRLVIVVNDNGRSYAPTIGGMARFLNTVRTRREYRDLYLGSQKLFNNLGRPGRAMYRGFRGGLHGFLSRVTNNEALYSNLDIKYIGPVDGHDLGAMREALQQAKNYGAPVIVHAITEKGRGYEPARLDSADQFHAVGQIDPETGEPTSISNKPSWTSVFADEIVQIADENPSVVGITAAMLRPTGLHRFAEKYPARVFDVGIAEQHAVTSAAGLAFGGLHPVVALYATFINRAFDQVLMDVGLHKAGVTFVLDRAGVTGPDGPSHHGIWDLSILQVVPHIRLAAPRDAVRLREELREAVAVDDAPTVIRYSKGSVGAEIVAVRRTDDGVDVLREAAHRDVLIVTVGPMATLGLEVAARLADQGIGATVIDPRWVVPVPASVIDFARDHRLVVSIEDGVRVAGIGTRIRQDLRDAGVDTAVNELGLPDEFLDHATREEIFASAGLTPQKIARDLVAQVLGSKIPVARPLPGDDHRLVADEQGAEPVRGDDN</sequence>
<dbReference type="Pfam" id="PF13292">
    <property type="entry name" value="DXP_synthase_N"/>
    <property type="match status" value="1"/>
</dbReference>
<keyword evidence="7 10" id="KW-0784">Thiamine biosynthesis</keyword>
<comment type="caution">
    <text evidence="13">The sequence shown here is derived from an EMBL/GenBank/DDBJ whole genome shotgun (WGS) entry which is preliminary data.</text>
</comment>
<proteinExistence type="inferred from homology"/>
<reference evidence="13 14" key="1">
    <citation type="submission" date="2018-03" db="EMBL/GenBank/DDBJ databases">
        <title>Genomic Encyclopedia of Type Strains, Phase III (KMG-III): the genomes of soil and plant-associated and newly described type strains.</title>
        <authorList>
            <person name="Whitman W."/>
        </authorList>
    </citation>
    <scope>NUCLEOTIDE SEQUENCE [LARGE SCALE GENOMIC DNA]</scope>
    <source>
        <strain evidence="13 14">CGMCC 1.12484</strain>
    </source>
</reference>
<dbReference type="EMBL" id="PVTL01000001">
    <property type="protein sequence ID" value="PRY70329.1"/>
    <property type="molecule type" value="Genomic_DNA"/>
</dbReference>
<dbReference type="Gene3D" id="3.40.50.920">
    <property type="match status" value="1"/>
</dbReference>
<feature type="binding site" evidence="10">
    <location>
        <position position="73"/>
    </location>
    <ligand>
        <name>thiamine diphosphate</name>
        <dbReference type="ChEBI" id="CHEBI:58937"/>
    </ligand>
</feature>
<evidence type="ECO:0000256" key="4">
    <source>
        <dbReference type="ARBA" id="ARBA00022679"/>
    </source>
</evidence>
<dbReference type="InterPro" id="IPR005477">
    <property type="entry name" value="Dxylulose-5-P_synthase"/>
</dbReference>
<organism evidence="13 14">
    <name type="scientific">Glaciihabitans tibetensis</name>
    <dbReference type="NCBI Taxonomy" id="1266600"/>
    <lineage>
        <taxon>Bacteria</taxon>
        <taxon>Bacillati</taxon>
        <taxon>Actinomycetota</taxon>
        <taxon>Actinomycetes</taxon>
        <taxon>Micrococcales</taxon>
        <taxon>Microbacteriaceae</taxon>
        <taxon>Glaciihabitans</taxon>
    </lineage>
</organism>
<dbReference type="InterPro" id="IPR033248">
    <property type="entry name" value="Transketolase_C"/>
</dbReference>
<keyword evidence="6 10" id="KW-0460">Magnesium</keyword>
<dbReference type="Gene3D" id="3.40.50.970">
    <property type="match status" value="2"/>
</dbReference>
<dbReference type="GO" id="GO:0005829">
    <property type="term" value="C:cytosol"/>
    <property type="evidence" value="ECO:0007669"/>
    <property type="project" value="TreeGrafter"/>
</dbReference>
<dbReference type="NCBIfam" id="NF003933">
    <property type="entry name" value="PRK05444.2-2"/>
    <property type="match status" value="1"/>
</dbReference>
<evidence type="ECO:0000256" key="11">
    <source>
        <dbReference type="SAM" id="MobiDB-lite"/>
    </source>
</evidence>
<dbReference type="RefSeq" id="WP_106209376.1">
    <property type="nucleotide sequence ID" value="NZ_PVTL01000001.1"/>
</dbReference>
<dbReference type="InterPro" id="IPR009014">
    <property type="entry name" value="Transketo_C/PFOR_II"/>
</dbReference>
<dbReference type="InterPro" id="IPR020826">
    <property type="entry name" value="Transketolase_BS"/>
</dbReference>
<evidence type="ECO:0000256" key="1">
    <source>
        <dbReference type="ARBA" id="ARBA00004980"/>
    </source>
</evidence>
<keyword evidence="8 10" id="KW-0786">Thiamine pyrophosphate</keyword>
<dbReference type="CDD" id="cd07033">
    <property type="entry name" value="TPP_PYR_DXS_TK_like"/>
    <property type="match status" value="1"/>
</dbReference>
<evidence type="ECO:0000313" key="14">
    <source>
        <dbReference type="Proteomes" id="UP000237983"/>
    </source>
</evidence>
<evidence type="ECO:0000259" key="12">
    <source>
        <dbReference type="SMART" id="SM00861"/>
    </source>
</evidence>
<comment type="similarity">
    <text evidence="2 10">Belongs to the transketolase family. DXPS subfamily.</text>
</comment>
<dbReference type="InterPro" id="IPR029061">
    <property type="entry name" value="THDP-binding"/>
</dbReference>
<feature type="region of interest" description="Disordered" evidence="11">
    <location>
        <begin position="634"/>
        <end position="655"/>
    </location>
</feature>
<feature type="binding site" evidence="10">
    <location>
        <position position="287"/>
    </location>
    <ligand>
        <name>thiamine diphosphate</name>
        <dbReference type="ChEBI" id="CHEBI:58937"/>
    </ligand>
</feature>
<dbReference type="SUPFAM" id="SSF52922">
    <property type="entry name" value="TK C-terminal domain-like"/>
    <property type="match status" value="1"/>
</dbReference>
<dbReference type="GO" id="GO:0009228">
    <property type="term" value="P:thiamine biosynthetic process"/>
    <property type="evidence" value="ECO:0007669"/>
    <property type="project" value="UniProtKB-UniRule"/>
</dbReference>
<dbReference type="Pfam" id="PF02779">
    <property type="entry name" value="Transket_pyr"/>
    <property type="match status" value="1"/>
</dbReference>
<feature type="domain" description="Transketolase-like pyrimidine-binding" evidence="12">
    <location>
        <begin position="318"/>
        <end position="482"/>
    </location>
</feature>
<evidence type="ECO:0000256" key="8">
    <source>
        <dbReference type="ARBA" id="ARBA00023052"/>
    </source>
</evidence>
<keyword evidence="4 10" id="KW-0808">Transferase</keyword>
<dbReference type="GO" id="GO:0000287">
    <property type="term" value="F:magnesium ion binding"/>
    <property type="evidence" value="ECO:0007669"/>
    <property type="project" value="UniProtKB-UniRule"/>
</dbReference>
<evidence type="ECO:0000256" key="7">
    <source>
        <dbReference type="ARBA" id="ARBA00022977"/>
    </source>
</evidence>
<dbReference type="FunFam" id="3.40.50.970:FF:000005">
    <property type="entry name" value="1-deoxy-D-xylulose-5-phosphate synthase"/>
    <property type="match status" value="1"/>
</dbReference>
<protein>
    <recommendedName>
        <fullName evidence="10">1-deoxy-D-xylulose-5-phosphate synthase</fullName>
        <ecNumber evidence="10">2.2.1.7</ecNumber>
    </recommendedName>
    <alternativeName>
        <fullName evidence="10">1-deoxyxylulose-5-phosphate synthase</fullName>
        <shortName evidence="10">DXP synthase</shortName>
        <shortName evidence="10">DXPS</shortName>
    </alternativeName>
</protein>
<gene>
    <name evidence="10" type="primary">dxs</name>
    <name evidence="13" type="ORF">B0I08_101459</name>
</gene>
<feature type="binding site" evidence="10">
    <location>
        <position position="369"/>
    </location>
    <ligand>
        <name>thiamine diphosphate</name>
        <dbReference type="ChEBI" id="CHEBI:58937"/>
    </ligand>
</feature>
<evidence type="ECO:0000256" key="6">
    <source>
        <dbReference type="ARBA" id="ARBA00022842"/>
    </source>
</evidence>
<feature type="binding site" evidence="10">
    <location>
        <begin position="146"/>
        <end position="147"/>
    </location>
    <ligand>
        <name>thiamine diphosphate</name>
        <dbReference type="ChEBI" id="CHEBI:58937"/>
    </ligand>
</feature>
<evidence type="ECO:0000256" key="5">
    <source>
        <dbReference type="ARBA" id="ARBA00022723"/>
    </source>
</evidence>
<evidence type="ECO:0000256" key="3">
    <source>
        <dbReference type="ARBA" id="ARBA00011738"/>
    </source>
</evidence>
<comment type="cofactor">
    <cofactor evidence="10">
        <name>Mg(2+)</name>
        <dbReference type="ChEBI" id="CHEBI:18420"/>
    </cofactor>
    <text evidence="10">Binds 1 Mg(2+) ion per subunit.</text>
</comment>
<dbReference type="NCBIfam" id="TIGR00204">
    <property type="entry name" value="dxs"/>
    <property type="match status" value="1"/>
</dbReference>
<keyword evidence="14" id="KW-1185">Reference proteome</keyword>
<dbReference type="OrthoDB" id="9803371at2"/>
<dbReference type="CDD" id="cd02007">
    <property type="entry name" value="TPP_DXS"/>
    <property type="match status" value="1"/>
</dbReference>
<comment type="catalytic activity">
    <reaction evidence="10">
        <text>D-glyceraldehyde 3-phosphate + pyruvate + H(+) = 1-deoxy-D-xylulose 5-phosphate + CO2</text>
        <dbReference type="Rhea" id="RHEA:12605"/>
        <dbReference type="ChEBI" id="CHEBI:15361"/>
        <dbReference type="ChEBI" id="CHEBI:15378"/>
        <dbReference type="ChEBI" id="CHEBI:16526"/>
        <dbReference type="ChEBI" id="CHEBI:57792"/>
        <dbReference type="ChEBI" id="CHEBI:59776"/>
        <dbReference type="EC" id="2.2.1.7"/>
    </reaction>
</comment>
<dbReference type="GO" id="GO:0016114">
    <property type="term" value="P:terpenoid biosynthetic process"/>
    <property type="evidence" value="ECO:0007669"/>
    <property type="project" value="UniProtKB-UniRule"/>
</dbReference>
<dbReference type="SMART" id="SM00861">
    <property type="entry name" value="Transket_pyr"/>
    <property type="match status" value="1"/>
</dbReference>
<dbReference type="Proteomes" id="UP000237983">
    <property type="component" value="Unassembled WGS sequence"/>
</dbReference>
<comment type="cofactor">
    <cofactor evidence="10">
        <name>thiamine diphosphate</name>
        <dbReference type="ChEBI" id="CHEBI:58937"/>
    </cofactor>
    <text evidence="10">Binds 1 thiamine pyrophosphate per subunit.</text>
</comment>